<comment type="caution">
    <text evidence="1">The sequence shown here is derived from an EMBL/GenBank/DDBJ whole genome shotgun (WGS) entry which is preliminary data.</text>
</comment>
<organism evidence="1">
    <name type="scientific">bioreactor metagenome</name>
    <dbReference type="NCBI Taxonomy" id="1076179"/>
    <lineage>
        <taxon>unclassified sequences</taxon>
        <taxon>metagenomes</taxon>
        <taxon>ecological metagenomes</taxon>
    </lineage>
</organism>
<evidence type="ECO:0000313" key="1">
    <source>
        <dbReference type="EMBL" id="MPN61584.1"/>
    </source>
</evidence>
<gene>
    <name evidence="1" type="ORF">SDC9_209322</name>
</gene>
<dbReference type="EMBL" id="VSSQ01138391">
    <property type="protein sequence ID" value="MPN61584.1"/>
    <property type="molecule type" value="Genomic_DNA"/>
</dbReference>
<reference evidence="1" key="1">
    <citation type="submission" date="2019-08" db="EMBL/GenBank/DDBJ databases">
        <authorList>
            <person name="Kucharzyk K."/>
            <person name="Murdoch R.W."/>
            <person name="Higgins S."/>
            <person name="Loffler F."/>
        </authorList>
    </citation>
    <scope>NUCLEOTIDE SEQUENCE</scope>
</reference>
<proteinExistence type="predicted"/>
<protein>
    <submittedName>
        <fullName evidence="1">Uncharacterized protein</fullName>
    </submittedName>
</protein>
<name>A0A645JMM9_9ZZZZ</name>
<accession>A0A645JMM9</accession>
<dbReference type="AlphaFoldDB" id="A0A645JMM9"/>
<sequence>MGDGCYDYIFAELNKRNYEGFMTMEPHTGKYAVLRRPVYFFPFMPLALPKFYKAFRKIDKALGKSPFAKVTRKDVFYIQYNNLKKLLAEGK</sequence>